<gene>
    <name evidence="3" type="ORF">SAMN06269250_5528</name>
</gene>
<name>A0A286GMR7_9BACT</name>
<dbReference type="AlphaFoldDB" id="A0A286GMR7"/>
<evidence type="ECO:0008006" key="5">
    <source>
        <dbReference type="Google" id="ProtNLM"/>
    </source>
</evidence>
<dbReference type="EMBL" id="OCNH01000006">
    <property type="protein sequence ID" value="SOD96845.1"/>
    <property type="molecule type" value="Genomic_DNA"/>
</dbReference>
<keyword evidence="2" id="KW-0732">Signal</keyword>
<organism evidence="3 4">
    <name type="scientific">Spirosoma fluviale</name>
    <dbReference type="NCBI Taxonomy" id="1597977"/>
    <lineage>
        <taxon>Bacteria</taxon>
        <taxon>Pseudomonadati</taxon>
        <taxon>Bacteroidota</taxon>
        <taxon>Cytophagia</taxon>
        <taxon>Cytophagales</taxon>
        <taxon>Cytophagaceae</taxon>
        <taxon>Spirosoma</taxon>
    </lineage>
</organism>
<feature type="chain" id="PRO_5013284470" description="DUF5683 domain-containing protein" evidence="2">
    <location>
        <begin position="22"/>
        <end position="290"/>
    </location>
</feature>
<dbReference type="Proteomes" id="UP000219452">
    <property type="component" value="Unassembled WGS sequence"/>
</dbReference>
<reference evidence="4" key="1">
    <citation type="submission" date="2017-09" db="EMBL/GenBank/DDBJ databases">
        <authorList>
            <person name="Varghese N."/>
            <person name="Submissions S."/>
        </authorList>
    </citation>
    <scope>NUCLEOTIDE SEQUENCE [LARGE SCALE GENOMIC DNA]</scope>
    <source>
        <strain evidence="4">DSM 29961</strain>
    </source>
</reference>
<evidence type="ECO:0000256" key="1">
    <source>
        <dbReference type="SAM" id="Phobius"/>
    </source>
</evidence>
<evidence type="ECO:0000256" key="2">
    <source>
        <dbReference type="SAM" id="SignalP"/>
    </source>
</evidence>
<feature type="signal peptide" evidence="2">
    <location>
        <begin position="1"/>
        <end position="21"/>
    </location>
</feature>
<proteinExistence type="predicted"/>
<keyword evidence="1" id="KW-1133">Transmembrane helix</keyword>
<feature type="transmembrane region" description="Helical" evidence="1">
    <location>
        <begin position="239"/>
        <end position="261"/>
    </location>
</feature>
<protein>
    <recommendedName>
        <fullName evidence="5">DUF5683 domain-containing protein</fullName>
    </recommendedName>
</protein>
<accession>A0A286GMR7</accession>
<keyword evidence="1" id="KW-0812">Transmembrane</keyword>
<keyword evidence="4" id="KW-1185">Reference proteome</keyword>
<dbReference type="OrthoDB" id="947679at2"/>
<evidence type="ECO:0000313" key="4">
    <source>
        <dbReference type="Proteomes" id="UP000219452"/>
    </source>
</evidence>
<evidence type="ECO:0000313" key="3">
    <source>
        <dbReference type="EMBL" id="SOD96845.1"/>
    </source>
</evidence>
<keyword evidence="1" id="KW-0472">Membrane</keyword>
<dbReference type="RefSeq" id="WP_097130288.1">
    <property type="nucleotide sequence ID" value="NZ_OCNH01000006.1"/>
</dbReference>
<sequence length="290" mass="32633">MNRLRYGLLVLVCLLAESAFCQTGTFSREWQFARYLSEKEANDEAAFVLQAIDKQALSAAQRDSLAYLRGWLAYGTKSLDEASRNLLAVSPGSPFYVKSRYFGAYCLSFQTQRDSARIVMQGLPATDSTLIELRAFEQAGLALLQRRYSRYDILRQQFSYSSYALSAEETRLDAYRKGLAAQKRRSPALAGLFSAVLPGSGKVYAGKPKQGIAAFLPLLTLGLLTWEGYRKDGPTSLRFLGFGSLFTVFYIGNIWGSTLAVKVRRDEFNRGYDNKILFDMHIPLRNLLNR</sequence>